<dbReference type="SUPFAM" id="SSF161098">
    <property type="entry name" value="MetI-like"/>
    <property type="match status" value="1"/>
</dbReference>
<dbReference type="PANTHER" id="PTHR30614">
    <property type="entry name" value="MEMBRANE COMPONENT OF AMINO ACID ABC TRANSPORTER"/>
    <property type="match status" value="1"/>
</dbReference>
<evidence type="ECO:0000256" key="1">
    <source>
        <dbReference type="ARBA" id="ARBA00004651"/>
    </source>
</evidence>
<evidence type="ECO:0000256" key="9">
    <source>
        <dbReference type="RuleBase" id="RU363032"/>
    </source>
</evidence>
<keyword evidence="4" id="KW-1003">Cell membrane</keyword>
<keyword evidence="7 9" id="KW-1133">Transmembrane helix</keyword>
<feature type="transmembrane region" description="Helical" evidence="9">
    <location>
        <begin position="93"/>
        <end position="115"/>
    </location>
</feature>
<keyword evidence="3 9" id="KW-0813">Transport</keyword>
<dbReference type="InterPro" id="IPR010065">
    <property type="entry name" value="AA_ABC_transptr_permease_3TM"/>
</dbReference>
<evidence type="ECO:0000256" key="6">
    <source>
        <dbReference type="ARBA" id="ARBA00022970"/>
    </source>
</evidence>
<sequence length="225" mass="24686">MELEFLAKYYKFYLSGTSITLFLSFFGVILGTILGVILALLKLSKFKIFNIEILSKIASIYIEVVRGTPLFVQLLMVYYGLPIVLGVELPDVFAGIVAVSLNSAAYVAEIIRAGILSIDKGQMEAARSLGMSHSTAMKYIIIPQAFKNILPALGNEFVVLIKESAIVSVVGIHDLMYNTETIRGISYQPFAPLIPAAIIYFIITFSISKLLGKIERGLRAGDSHI</sequence>
<name>A0A267ML95_9FIRM</name>
<dbReference type="GO" id="GO:0006865">
    <property type="term" value="P:amino acid transport"/>
    <property type="evidence" value="ECO:0007669"/>
    <property type="project" value="UniProtKB-KW"/>
</dbReference>
<dbReference type="PROSITE" id="PS50928">
    <property type="entry name" value="ABC_TM1"/>
    <property type="match status" value="1"/>
</dbReference>
<evidence type="ECO:0000256" key="7">
    <source>
        <dbReference type="ARBA" id="ARBA00022989"/>
    </source>
</evidence>
<dbReference type="PANTHER" id="PTHR30614:SF20">
    <property type="entry name" value="GLUTAMINE TRANSPORT SYSTEM PERMEASE PROTEIN GLNP"/>
    <property type="match status" value="1"/>
</dbReference>
<keyword evidence="12" id="KW-1185">Reference proteome</keyword>
<proteinExistence type="inferred from homology"/>
<protein>
    <submittedName>
        <fullName evidence="11">Arginine ABC transporter permease</fullName>
    </submittedName>
</protein>
<dbReference type="GO" id="GO:0043190">
    <property type="term" value="C:ATP-binding cassette (ABC) transporter complex"/>
    <property type="evidence" value="ECO:0007669"/>
    <property type="project" value="InterPro"/>
</dbReference>
<dbReference type="EMBL" id="NIBG01000007">
    <property type="protein sequence ID" value="PAB59550.1"/>
    <property type="molecule type" value="Genomic_DNA"/>
</dbReference>
<dbReference type="Gene3D" id="1.10.3720.10">
    <property type="entry name" value="MetI-like"/>
    <property type="match status" value="1"/>
</dbReference>
<dbReference type="CDD" id="cd06261">
    <property type="entry name" value="TM_PBP2"/>
    <property type="match status" value="1"/>
</dbReference>
<comment type="caution">
    <text evidence="11">The sequence shown here is derived from an EMBL/GenBank/DDBJ whole genome shotgun (WGS) entry which is preliminary data.</text>
</comment>
<dbReference type="InterPro" id="IPR043429">
    <property type="entry name" value="ArtM/GltK/GlnP/TcyL/YhdX-like"/>
</dbReference>
<dbReference type="NCBIfam" id="TIGR01726">
    <property type="entry name" value="HEQRo_perm_3TM"/>
    <property type="match status" value="1"/>
</dbReference>
<comment type="similarity">
    <text evidence="2">Belongs to the binding-protein-dependent transport system permease family. HisMQ subfamily.</text>
</comment>
<dbReference type="InterPro" id="IPR035906">
    <property type="entry name" value="MetI-like_sf"/>
</dbReference>
<comment type="subcellular location">
    <subcellularLocation>
        <location evidence="1 9">Cell membrane</location>
        <topology evidence="1 9">Multi-pass membrane protein</topology>
    </subcellularLocation>
</comment>
<dbReference type="OrthoDB" id="9787841at2"/>
<evidence type="ECO:0000256" key="8">
    <source>
        <dbReference type="ARBA" id="ARBA00023136"/>
    </source>
</evidence>
<dbReference type="Pfam" id="PF00528">
    <property type="entry name" value="BPD_transp_1"/>
    <property type="match status" value="1"/>
</dbReference>
<feature type="transmembrane region" description="Helical" evidence="9">
    <location>
        <begin position="60"/>
        <end position="81"/>
    </location>
</feature>
<dbReference type="AlphaFoldDB" id="A0A267ML95"/>
<dbReference type="FunFam" id="1.10.3720.10:FF:000033">
    <property type="entry name" value="Polar amino acid ABC transporter permease"/>
    <property type="match status" value="1"/>
</dbReference>
<dbReference type="Proteomes" id="UP000216024">
    <property type="component" value="Unassembled WGS sequence"/>
</dbReference>
<evidence type="ECO:0000313" key="11">
    <source>
        <dbReference type="EMBL" id="PAB59550.1"/>
    </source>
</evidence>
<keyword evidence="8 9" id="KW-0472">Membrane</keyword>
<dbReference type="GO" id="GO:0022857">
    <property type="term" value="F:transmembrane transporter activity"/>
    <property type="evidence" value="ECO:0007669"/>
    <property type="project" value="InterPro"/>
</dbReference>
<keyword evidence="5 9" id="KW-0812">Transmembrane</keyword>
<dbReference type="RefSeq" id="WP_095133532.1">
    <property type="nucleotide sequence ID" value="NZ_NIBG01000007.1"/>
</dbReference>
<keyword evidence="6" id="KW-0029">Amino-acid transport</keyword>
<evidence type="ECO:0000256" key="3">
    <source>
        <dbReference type="ARBA" id="ARBA00022448"/>
    </source>
</evidence>
<feature type="domain" description="ABC transmembrane type-1" evidence="10">
    <location>
        <begin position="17"/>
        <end position="211"/>
    </location>
</feature>
<gene>
    <name evidence="11" type="ORF">CCE28_10070</name>
</gene>
<evidence type="ECO:0000256" key="4">
    <source>
        <dbReference type="ARBA" id="ARBA00022475"/>
    </source>
</evidence>
<organism evidence="11 12">
    <name type="scientific">Anaeromicrobium sediminis</name>
    <dbReference type="NCBI Taxonomy" id="1478221"/>
    <lineage>
        <taxon>Bacteria</taxon>
        <taxon>Bacillati</taxon>
        <taxon>Bacillota</taxon>
        <taxon>Clostridia</taxon>
        <taxon>Peptostreptococcales</taxon>
        <taxon>Thermotaleaceae</taxon>
        <taxon>Anaeromicrobium</taxon>
    </lineage>
</organism>
<feature type="transmembrane region" description="Helical" evidence="9">
    <location>
        <begin position="190"/>
        <end position="211"/>
    </location>
</feature>
<evidence type="ECO:0000256" key="5">
    <source>
        <dbReference type="ARBA" id="ARBA00022692"/>
    </source>
</evidence>
<accession>A0A267ML95</accession>
<reference evidence="11 12" key="1">
    <citation type="submission" date="2017-06" db="EMBL/GenBank/DDBJ databases">
        <title>Draft genome sequence of anaerobic fermentative bacterium Anaeromicrobium sediminis DY2726D isolated from West Pacific Ocean sediments.</title>
        <authorList>
            <person name="Zeng X."/>
        </authorList>
    </citation>
    <scope>NUCLEOTIDE SEQUENCE [LARGE SCALE GENOMIC DNA]</scope>
    <source>
        <strain evidence="11 12">DY2726D</strain>
    </source>
</reference>
<evidence type="ECO:0000259" key="10">
    <source>
        <dbReference type="PROSITE" id="PS50928"/>
    </source>
</evidence>
<dbReference type="InterPro" id="IPR000515">
    <property type="entry name" value="MetI-like"/>
</dbReference>
<feature type="transmembrane region" description="Helical" evidence="9">
    <location>
        <begin position="12"/>
        <end position="40"/>
    </location>
</feature>
<evidence type="ECO:0000313" key="12">
    <source>
        <dbReference type="Proteomes" id="UP000216024"/>
    </source>
</evidence>
<evidence type="ECO:0000256" key="2">
    <source>
        <dbReference type="ARBA" id="ARBA00010072"/>
    </source>
</evidence>